<feature type="transmembrane region" description="Helical" evidence="1">
    <location>
        <begin position="13"/>
        <end position="33"/>
    </location>
</feature>
<evidence type="ECO:0000313" key="3">
    <source>
        <dbReference type="Proteomes" id="UP001458880"/>
    </source>
</evidence>
<comment type="caution">
    <text evidence="2">The sequence shown here is derived from an EMBL/GenBank/DDBJ whole genome shotgun (WGS) entry which is preliminary data.</text>
</comment>
<accession>A0AAW1HYD1</accession>
<keyword evidence="3" id="KW-1185">Reference proteome</keyword>
<keyword evidence="1" id="KW-0472">Membrane</keyword>
<feature type="transmembrane region" description="Helical" evidence="1">
    <location>
        <begin position="45"/>
        <end position="65"/>
    </location>
</feature>
<gene>
    <name evidence="2" type="ORF">QE152_g38382</name>
</gene>
<proteinExistence type="predicted"/>
<name>A0AAW1HYD1_POPJA</name>
<feature type="transmembrane region" description="Helical" evidence="1">
    <location>
        <begin position="106"/>
        <end position="126"/>
    </location>
</feature>
<dbReference type="AlphaFoldDB" id="A0AAW1HYD1"/>
<protein>
    <recommendedName>
        <fullName evidence="4">MARVEL domain-containing protein</fullName>
    </recommendedName>
</protein>
<evidence type="ECO:0008006" key="4">
    <source>
        <dbReference type="Google" id="ProtNLM"/>
    </source>
</evidence>
<evidence type="ECO:0000256" key="1">
    <source>
        <dbReference type="SAM" id="Phobius"/>
    </source>
</evidence>
<sequence>MKSAKELFNNINFVFKLVEWILCLILCVFVGDLNTSYYHLKARDLIVVASAGYFIITFTLFLIYIFDNTNILYELITIFVGAILFLVTGLLCIIHYSDGKDRGTTLVVAIFAIACGVVMLVDWLFLFKKRNE</sequence>
<keyword evidence="1" id="KW-1133">Transmembrane helix</keyword>
<keyword evidence="1" id="KW-0812">Transmembrane</keyword>
<reference evidence="2 3" key="1">
    <citation type="journal article" date="2024" name="BMC Genomics">
        <title>De novo assembly and annotation of Popillia japonica's genome with initial clues to its potential as an invasive pest.</title>
        <authorList>
            <person name="Cucini C."/>
            <person name="Boschi S."/>
            <person name="Funari R."/>
            <person name="Cardaioli E."/>
            <person name="Iannotti N."/>
            <person name="Marturano G."/>
            <person name="Paoli F."/>
            <person name="Bruttini M."/>
            <person name="Carapelli A."/>
            <person name="Frati F."/>
            <person name="Nardi F."/>
        </authorList>
    </citation>
    <scope>NUCLEOTIDE SEQUENCE [LARGE SCALE GENOMIC DNA]</scope>
    <source>
        <strain evidence="2">DMR45628</strain>
    </source>
</reference>
<feature type="transmembrane region" description="Helical" evidence="1">
    <location>
        <begin position="71"/>
        <end position="94"/>
    </location>
</feature>
<dbReference type="Proteomes" id="UP001458880">
    <property type="component" value="Unassembled WGS sequence"/>
</dbReference>
<evidence type="ECO:0000313" key="2">
    <source>
        <dbReference type="EMBL" id="KAK9681346.1"/>
    </source>
</evidence>
<organism evidence="2 3">
    <name type="scientific">Popillia japonica</name>
    <name type="common">Japanese beetle</name>
    <dbReference type="NCBI Taxonomy" id="7064"/>
    <lineage>
        <taxon>Eukaryota</taxon>
        <taxon>Metazoa</taxon>
        <taxon>Ecdysozoa</taxon>
        <taxon>Arthropoda</taxon>
        <taxon>Hexapoda</taxon>
        <taxon>Insecta</taxon>
        <taxon>Pterygota</taxon>
        <taxon>Neoptera</taxon>
        <taxon>Endopterygota</taxon>
        <taxon>Coleoptera</taxon>
        <taxon>Polyphaga</taxon>
        <taxon>Scarabaeiformia</taxon>
        <taxon>Scarabaeidae</taxon>
        <taxon>Rutelinae</taxon>
        <taxon>Popillia</taxon>
    </lineage>
</organism>
<dbReference type="EMBL" id="JASPKY010000823">
    <property type="protein sequence ID" value="KAK9681346.1"/>
    <property type="molecule type" value="Genomic_DNA"/>
</dbReference>